<evidence type="ECO:0000259" key="3">
    <source>
        <dbReference type="Pfam" id="PF24626"/>
    </source>
</evidence>
<evidence type="ECO:0000313" key="4">
    <source>
        <dbReference type="EMBL" id="KAE8691665.1"/>
    </source>
</evidence>
<dbReference type="InterPro" id="IPR001810">
    <property type="entry name" value="F-box_dom"/>
</dbReference>
<dbReference type="SUPFAM" id="SSF81383">
    <property type="entry name" value="F-box domain"/>
    <property type="match status" value="1"/>
</dbReference>
<evidence type="ECO:0000259" key="2">
    <source>
        <dbReference type="Pfam" id="PF10551"/>
    </source>
</evidence>
<reference evidence="4" key="1">
    <citation type="submission" date="2019-09" db="EMBL/GenBank/DDBJ databases">
        <title>Draft genome information of white flower Hibiscus syriacus.</title>
        <authorList>
            <person name="Kim Y.-M."/>
        </authorList>
    </citation>
    <scope>NUCLEOTIDE SEQUENCE [LARGE SCALE GENOMIC DNA]</scope>
    <source>
        <strain evidence="4">YM2019G1</strain>
    </source>
</reference>
<dbReference type="PANTHER" id="PTHR31482:SF2">
    <property type="entry name" value="F-BOX DOMAIN-CONTAINING PROTEIN"/>
    <property type="match status" value="1"/>
</dbReference>
<dbReference type="InterPro" id="IPR016197">
    <property type="entry name" value="Chromo-like_dom_sf"/>
</dbReference>
<dbReference type="Proteomes" id="UP000436088">
    <property type="component" value="Unassembled WGS sequence"/>
</dbReference>
<name>A0A6A2ZL62_HIBSY</name>
<evidence type="ECO:0000313" key="5">
    <source>
        <dbReference type="Proteomes" id="UP000436088"/>
    </source>
</evidence>
<dbReference type="Pfam" id="PF24626">
    <property type="entry name" value="SH3_Tf2-1"/>
    <property type="match status" value="1"/>
</dbReference>
<dbReference type="InterPro" id="IPR036047">
    <property type="entry name" value="F-box-like_dom_sf"/>
</dbReference>
<protein>
    <submittedName>
        <fullName evidence="4">F-box protein</fullName>
    </submittedName>
</protein>
<dbReference type="SUPFAM" id="SSF54160">
    <property type="entry name" value="Chromo domain-like"/>
    <property type="match status" value="1"/>
</dbReference>
<dbReference type="AlphaFoldDB" id="A0A6A2ZL62"/>
<comment type="caution">
    <text evidence="4">The sequence shown here is derived from an EMBL/GenBank/DDBJ whole genome shotgun (WGS) entry which is preliminary data.</text>
</comment>
<accession>A0A6A2ZL62</accession>
<proteinExistence type="predicted"/>
<dbReference type="PANTHER" id="PTHR31482">
    <property type="entry name" value="ESTS AU081301(E20138)"/>
    <property type="match status" value="1"/>
</dbReference>
<keyword evidence="5" id="KW-1185">Reference proteome</keyword>
<dbReference type="Pfam" id="PF10551">
    <property type="entry name" value="MULE"/>
    <property type="match status" value="1"/>
</dbReference>
<feature type="domain" description="Tf2-1-like SH3-like" evidence="3">
    <location>
        <begin position="32"/>
        <end position="95"/>
    </location>
</feature>
<sequence>MNTVLQDQLDRAQQRMKHYADKKRSEREFQVGDEVYLKLQPYRQTSVDLRKNLKLPVRYYGPYKIIEKIGSVAYRLQLPDNSKIHPIFHISLLKKKIGNKTVTARDPPEVIVDGQLRVYPPLVLDKRMVKKYKKAITQLLIQWVNLGPENATWEDFTVLKSQFPNFDPWRQASTVGGGIVMALEGKLGIGGQELGLCKPDTKLIKNSFALSYITSKISLKRLSFSSKVDNFDEVEEGNGTISVIDLQELVLECIIERLPPASLCSMAGVCSSLRDRCRADHFWGKYIKNKWGRIIGPAANREWQWHVALRKNSSHSKQGRPNGLMRILSIVRPSWWIKPKVDGCGKPSSLPDDSIVSWFLALENDRFWFPAQVYNRENDHVGFMISCYDDELSYDQHTDTFQARYPPHGRREVAIENNVSRKRLRVPPVDTSPHDLHISNCLNELRPGDHIEIQWRRNKEFPYGWWYGVVGHLESCDGNRNYCRCHQSDTVALEFNQYAPGSRFSAPLTMLRETGIRLRSCMKVKIAVRASADVEAVDFEPEDNDLMDEDAAGDASPQFAMPKLKFAVTGDASTSISGPKKTKGRGFRDEDVSRQSRLASCDFESLGTDDGLGPQRYVERFIAYISVSQEDDVTLYVVEPRSNEVGSVAGSNQLSSSTPVYGAHNVQRCYQPQNLMVPPQFHHQENFVSPHFQYQTQSQHPQPFLNPNPNQLSAPNFGFRINQLDDYEPTEKIVSTSQYSKFDLGQYTNFDLGQYSDFDDVMKKETDPACNDFDIGQYPNFDDETADAEEDVVDDNEEEVMTVNEHVEHPFSGRQKHSFAQLTAYCHNLKLKNPGSVTHIKTDRDGCFELLFIAIGAAIRSFITCMRPVIIVDGAHLKGRYLGVNLLAVAMDANNGILPIAYGVGKSETSDLWAWFMGHLRDCIGRISNLTIISDRANSIDNHC</sequence>
<organism evidence="4 5">
    <name type="scientific">Hibiscus syriacus</name>
    <name type="common">Rose of Sharon</name>
    <dbReference type="NCBI Taxonomy" id="106335"/>
    <lineage>
        <taxon>Eukaryota</taxon>
        <taxon>Viridiplantae</taxon>
        <taxon>Streptophyta</taxon>
        <taxon>Embryophyta</taxon>
        <taxon>Tracheophyta</taxon>
        <taxon>Spermatophyta</taxon>
        <taxon>Magnoliopsida</taxon>
        <taxon>eudicotyledons</taxon>
        <taxon>Gunneridae</taxon>
        <taxon>Pentapetalae</taxon>
        <taxon>rosids</taxon>
        <taxon>malvids</taxon>
        <taxon>Malvales</taxon>
        <taxon>Malvaceae</taxon>
        <taxon>Malvoideae</taxon>
        <taxon>Hibiscus</taxon>
    </lineage>
</organism>
<feature type="domain" description="MULE transposase" evidence="2">
    <location>
        <begin position="869"/>
        <end position="942"/>
    </location>
</feature>
<gene>
    <name evidence="4" type="ORF">F3Y22_tig00110885pilonHSYRG00039</name>
</gene>
<evidence type="ECO:0000259" key="1">
    <source>
        <dbReference type="Pfam" id="PF00646"/>
    </source>
</evidence>
<dbReference type="InterPro" id="IPR056924">
    <property type="entry name" value="SH3_Tf2-1"/>
</dbReference>
<dbReference type="Pfam" id="PF00646">
    <property type="entry name" value="F-box"/>
    <property type="match status" value="1"/>
</dbReference>
<feature type="domain" description="F-box" evidence="1">
    <location>
        <begin position="246"/>
        <end position="283"/>
    </location>
</feature>
<dbReference type="InterPro" id="IPR018289">
    <property type="entry name" value="MULE_transposase_dom"/>
</dbReference>
<dbReference type="EMBL" id="VEPZ02001146">
    <property type="protein sequence ID" value="KAE8691665.1"/>
    <property type="molecule type" value="Genomic_DNA"/>
</dbReference>